<dbReference type="AlphaFoldDB" id="A0A3R9PUW4"/>
<reference evidence="4 5" key="1">
    <citation type="submission" date="2018-12" db="EMBL/GenBank/DDBJ databases">
        <title>Sequencing of bacterial isolates from soil warming experiment in Harvard Forest, Massachusetts, USA.</title>
        <authorList>
            <person name="Deangelis K."/>
        </authorList>
    </citation>
    <scope>NUCLEOTIDE SEQUENCE [LARGE SCALE GENOMIC DNA]</scope>
    <source>
        <strain evidence="4 5">EB153</strain>
    </source>
</reference>
<dbReference type="RefSeq" id="WP_185827251.1">
    <property type="nucleotide sequence ID" value="NZ_RSDW01000001.1"/>
</dbReference>
<keyword evidence="1 2" id="KW-0597">Phosphoprotein</keyword>
<evidence type="ECO:0000259" key="3">
    <source>
        <dbReference type="PROSITE" id="PS50110"/>
    </source>
</evidence>
<keyword evidence="5" id="KW-1185">Reference proteome</keyword>
<proteinExistence type="predicted"/>
<dbReference type="Gene3D" id="3.40.50.2300">
    <property type="match status" value="1"/>
</dbReference>
<dbReference type="Proteomes" id="UP000269669">
    <property type="component" value="Unassembled WGS sequence"/>
</dbReference>
<dbReference type="EMBL" id="RSDW01000001">
    <property type="protein sequence ID" value="RSL18408.1"/>
    <property type="molecule type" value="Genomic_DNA"/>
</dbReference>
<comment type="caution">
    <text evidence="4">The sequence shown here is derived from an EMBL/GenBank/DDBJ whole genome shotgun (WGS) entry which is preliminary data.</text>
</comment>
<evidence type="ECO:0000256" key="2">
    <source>
        <dbReference type="PROSITE-ProRule" id="PRU00169"/>
    </source>
</evidence>
<evidence type="ECO:0000313" key="4">
    <source>
        <dbReference type="EMBL" id="RSL18408.1"/>
    </source>
</evidence>
<dbReference type="PANTHER" id="PTHR44591">
    <property type="entry name" value="STRESS RESPONSE REGULATOR PROTEIN 1"/>
    <property type="match status" value="1"/>
</dbReference>
<gene>
    <name evidence="4" type="ORF">EDE15_3977</name>
</gene>
<dbReference type="InterPro" id="IPR001789">
    <property type="entry name" value="Sig_transdc_resp-reg_receiver"/>
</dbReference>
<feature type="modified residue" description="4-aspartylphosphate" evidence="2">
    <location>
        <position position="58"/>
    </location>
</feature>
<dbReference type="SUPFAM" id="SSF52172">
    <property type="entry name" value="CheY-like"/>
    <property type="match status" value="1"/>
</dbReference>
<feature type="domain" description="Response regulatory" evidence="3">
    <location>
        <begin position="9"/>
        <end position="123"/>
    </location>
</feature>
<dbReference type="InterPro" id="IPR011006">
    <property type="entry name" value="CheY-like_superfamily"/>
</dbReference>
<protein>
    <submittedName>
        <fullName evidence="4">Response regulator receiver domain-containing protein</fullName>
    </submittedName>
</protein>
<evidence type="ECO:0000313" key="5">
    <source>
        <dbReference type="Proteomes" id="UP000269669"/>
    </source>
</evidence>
<dbReference type="PANTHER" id="PTHR44591:SF25">
    <property type="entry name" value="CHEMOTAXIS TWO-COMPONENT RESPONSE REGULATOR"/>
    <property type="match status" value="1"/>
</dbReference>
<organism evidence="4 5">
    <name type="scientific">Edaphobacter aggregans</name>
    <dbReference type="NCBI Taxonomy" id="570835"/>
    <lineage>
        <taxon>Bacteria</taxon>
        <taxon>Pseudomonadati</taxon>
        <taxon>Acidobacteriota</taxon>
        <taxon>Terriglobia</taxon>
        <taxon>Terriglobales</taxon>
        <taxon>Acidobacteriaceae</taxon>
        <taxon>Edaphobacter</taxon>
    </lineage>
</organism>
<dbReference type="GO" id="GO:0000160">
    <property type="term" value="P:phosphorelay signal transduction system"/>
    <property type="evidence" value="ECO:0007669"/>
    <property type="project" value="InterPro"/>
</dbReference>
<dbReference type="InterPro" id="IPR050595">
    <property type="entry name" value="Bact_response_regulator"/>
</dbReference>
<name>A0A3R9PUW4_9BACT</name>
<dbReference type="SMART" id="SM00448">
    <property type="entry name" value="REC"/>
    <property type="match status" value="1"/>
</dbReference>
<evidence type="ECO:0000256" key="1">
    <source>
        <dbReference type="ARBA" id="ARBA00022553"/>
    </source>
</evidence>
<dbReference type="PROSITE" id="PS50110">
    <property type="entry name" value="RESPONSE_REGULATORY"/>
    <property type="match status" value="1"/>
</dbReference>
<dbReference type="Pfam" id="PF00072">
    <property type="entry name" value="Response_reg"/>
    <property type="match status" value="1"/>
</dbReference>
<sequence>MADNQQPRIVAIVDDDARVRESLKHLLYSAGIETRLFRSAEEALQTGELGSVCCLITDIRMPGIDGCELQRRVAATLPALPVIFVTAHPDDEIRGHALTQGAFAFLYKPVDGEEFLSTVDAAVKWRRERASVNCPTNRNQGGSRDVDR</sequence>
<accession>A0A3R9PUW4</accession>